<name>A0A9P7KD76_9AGAR</name>
<evidence type="ECO:0000313" key="4">
    <source>
        <dbReference type="EMBL" id="KAG5643576.1"/>
    </source>
</evidence>
<dbReference type="AlphaFoldDB" id="A0A9P7KD76"/>
<feature type="domain" description="Isochorismatase-like" evidence="3">
    <location>
        <begin position="12"/>
        <end position="194"/>
    </location>
</feature>
<comment type="similarity">
    <text evidence="1">Belongs to the isochorismatase family.</text>
</comment>
<dbReference type="InterPro" id="IPR036380">
    <property type="entry name" value="Isochorismatase-like_sf"/>
</dbReference>
<protein>
    <recommendedName>
        <fullName evidence="3">Isochorismatase-like domain-containing protein</fullName>
    </recommendedName>
</protein>
<dbReference type="Pfam" id="PF00857">
    <property type="entry name" value="Isochorismatase"/>
    <property type="match status" value="1"/>
</dbReference>
<dbReference type="PANTHER" id="PTHR43540:SF1">
    <property type="entry name" value="ISOCHORISMATASE HYDROLASE"/>
    <property type="match status" value="1"/>
</dbReference>
<comment type="caution">
    <text evidence="4">The sequence shown here is derived from an EMBL/GenBank/DDBJ whole genome shotgun (WGS) entry which is preliminary data.</text>
</comment>
<proteinExistence type="inferred from homology"/>
<reference evidence="4" key="2">
    <citation type="submission" date="2021-10" db="EMBL/GenBank/DDBJ databases">
        <title>Phylogenomics reveals ancestral predisposition of the termite-cultivated fungus Termitomyces towards a domesticated lifestyle.</title>
        <authorList>
            <person name="Auxier B."/>
            <person name="Grum-Grzhimaylo A."/>
            <person name="Cardenas M.E."/>
            <person name="Lodge J.D."/>
            <person name="Laessoe T."/>
            <person name="Pedersen O."/>
            <person name="Smith M.E."/>
            <person name="Kuyper T.W."/>
            <person name="Franco-Molano E.A."/>
            <person name="Baroni T.J."/>
            <person name="Aanen D.K."/>
        </authorList>
    </citation>
    <scope>NUCLEOTIDE SEQUENCE</scope>
    <source>
        <strain evidence="4">AP01</strain>
        <tissue evidence="4">Mycelium</tissue>
    </source>
</reference>
<keyword evidence="2" id="KW-0378">Hydrolase</keyword>
<dbReference type="SUPFAM" id="SSF52499">
    <property type="entry name" value="Isochorismatase-like hydrolases"/>
    <property type="match status" value="1"/>
</dbReference>
<evidence type="ECO:0000313" key="5">
    <source>
        <dbReference type="Proteomes" id="UP000775547"/>
    </source>
</evidence>
<evidence type="ECO:0000259" key="3">
    <source>
        <dbReference type="Pfam" id="PF00857"/>
    </source>
</evidence>
<evidence type="ECO:0000256" key="1">
    <source>
        <dbReference type="ARBA" id="ARBA00006336"/>
    </source>
</evidence>
<reference evidence="4" key="1">
    <citation type="submission" date="2020-07" db="EMBL/GenBank/DDBJ databases">
        <authorList>
            <person name="Nieuwenhuis M."/>
            <person name="Van De Peppel L.J.J."/>
        </authorList>
    </citation>
    <scope>NUCLEOTIDE SEQUENCE</scope>
    <source>
        <strain evidence="4">AP01</strain>
        <tissue evidence="4">Mycelium</tissue>
    </source>
</reference>
<gene>
    <name evidence="4" type="ORF">DXG03_000628</name>
</gene>
<organism evidence="4 5">
    <name type="scientific">Asterophora parasitica</name>
    <dbReference type="NCBI Taxonomy" id="117018"/>
    <lineage>
        <taxon>Eukaryota</taxon>
        <taxon>Fungi</taxon>
        <taxon>Dikarya</taxon>
        <taxon>Basidiomycota</taxon>
        <taxon>Agaricomycotina</taxon>
        <taxon>Agaricomycetes</taxon>
        <taxon>Agaricomycetidae</taxon>
        <taxon>Agaricales</taxon>
        <taxon>Tricholomatineae</taxon>
        <taxon>Lyophyllaceae</taxon>
        <taxon>Asterophora</taxon>
    </lineage>
</organism>
<dbReference type="Gene3D" id="3.40.50.850">
    <property type="entry name" value="Isochorismatase-like"/>
    <property type="match status" value="1"/>
</dbReference>
<sequence>MTSATVQLPRATALLVIDAQSGFNHGSYKGVASSTPECLPNIAKIIAAFRSALLPIIHIHHHSTNPKSVFHPGTNPDGVQVLPEAAPIPTEPVLIKNVNSGFIGTGLEQLLQDQKITTLVVVGLTTSHCVSTTVRMAGNLGWEVYLLRDATAMYPMPAAPGAPEGVKIFDAKTMHEVALTELHEEFATVVKTEEIILAVEDVGK</sequence>
<keyword evidence="5" id="KW-1185">Reference proteome</keyword>
<dbReference type="InterPro" id="IPR050272">
    <property type="entry name" value="Isochorismatase-like_hydrls"/>
</dbReference>
<accession>A0A9P7KD76</accession>
<dbReference type="PANTHER" id="PTHR43540">
    <property type="entry name" value="PEROXYUREIDOACRYLATE/UREIDOACRYLATE AMIDOHYDROLASE-RELATED"/>
    <property type="match status" value="1"/>
</dbReference>
<dbReference type="InterPro" id="IPR000868">
    <property type="entry name" value="Isochorismatase-like_dom"/>
</dbReference>
<dbReference type="OrthoDB" id="167809at2759"/>
<dbReference type="EMBL" id="JABCKV010000105">
    <property type="protein sequence ID" value="KAG5643576.1"/>
    <property type="molecule type" value="Genomic_DNA"/>
</dbReference>
<evidence type="ECO:0000256" key="2">
    <source>
        <dbReference type="ARBA" id="ARBA00022801"/>
    </source>
</evidence>
<dbReference type="GO" id="GO:0016787">
    <property type="term" value="F:hydrolase activity"/>
    <property type="evidence" value="ECO:0007669"/>
    <property type="project" value="UniProtKB-KW"/>
</dbReference>
<dbReference type="Proteomes" id="UP000775547">
    <property type="component" value="Unassembled WGS sequence"/>
</dbReference>
<dbReference type="CDD" id="cd01014">
    <property type="entry name" value="nicotinamidase_related"/>
    <property type="match status" value="1"/>
</dbReference>